<dbReference type="PRINTS" id="PR00035">
    <property type="entry name" value="HTHGNTR"/>
</dbReference>
<dbReference type="SMART" id="SM00866">
    <property type="entry name" value="UTRA"/>
    <property type="match status" value="1"/>
</dbReference>
<dbReference type="InterPro" id="IPR050679">
    <property type="entry name" value="Bact_HTH_transcr_reg"/>
</dbReference>
<sequence length="238" mass="27612">MENLNQLNALTLQEQLYAILQKKIQEGEYKPGEKIPSETQLGKTYNVSRVTVRSVLQKLVDQDILIKKRGKGTFVNNVVHTENVLTGGSFTETCKKMGRIPSTEIIAFHNEAVHNELFAELKDRKNEILLIKRVRKVDETPCILEVDYLPTNYAFLTNLQDSLLEQLERELHTKLQIFEDYFQIIFSTKEIAELLNCSLGTPILEVTQHVYNSKHELVYINKQYILTSKYIYAVQYKK</sequence>
<evidence type="ECO:0000259" key="4">
    <source>
        <dbReference type="PROSITE" id="PS50949"/>
    </source>
</evidence>
<dbReference type="Pfam" id="PF07702">
    <property type="entry name" value="UTRA"/>
    <property type="match status" value="1"/>
</dbReference>
<evidence type="ECO:0000256" key="1">
    <source>
        <dbReference type="ARBA" id="ARBA00023015"/>
    </source>
</evidence>
<dbReference type="PANTHER" id="PTHR44846">
    <property type="entry name" value="MANNOSYL-D-GLYCERATE TRANSPORT/METABOLISM SYSTEM REPRESSOR MNGR-RELATED"/>
    <property type="match status" value="1"/>
</dbReference>
<dbReference type="RefSeq" id="WP_078182034.1">
    <property type="nucleotide sequence ID" value="NZ_MUAL01000111.1"/>
</dbReference>
<keyword evidence="3" id="KW-0804">Transcription</keyword>
<keyword evidence="2" id="KW-0238">DNA-binding</keyword>
<dbReference type="InterPro" id="IPR000524">
    <property type="entry name" value="Tscrpt_reg_HTH_GntR"/>
</dbReference>
<feature type="domain" description="HTH gntR-type" evidence="4">
    <location>
        <begin position="10"/>
        <end position="78"/>
    </location>
</feature>
<dbReference type="PANTHER" id="PTHR44846:SF1">
    <property type="entry name" value="MANNOSYL-D-GLYCERATE TRANSPORT_METABOLISM SYSTEM REPRESSOR MNGR-RELATED"/>
    <property type="match status" value="1"/>
</dbReference>
<dbReference type="Proteomes" id="UP000191124">
    <property type="component" value="Unassembled WGS sequence"/>
</dbReference>
<dbReference type="InterPro" id="IPR011663">
    <property type="entry name" value="UTRA"/>
</dbReference>
<evidence type="ECO:0000313" key="5">
    <source>
        <dbReference type="EMBL" id="OOR18729.1"/>
    </source>
</evidence>
<dbReference type="SUPFAM" id="SSF46785">
    <property type="entry name" value="Winged helix' DNA-binding domain"/>
    <property type="match status" value="1"/>
</dbReference>
<protein>
    <recommendedName>
        <fullName evidence="4">HTH gntR-type domain-containing protein</fullName>
    </recommendedName>
</protein>
<dbReference type="Gene3D" id="3.40.1410.10">
    <property type="entry name" value="Chorismate lyase-like"/>
    <property type="match status" value="1"/>
</dbReference>
<dbReference type="PROSITE" id="PS50949">
    <property type="entry name" value="HTH_GNTR"/>
    <property type="match status" value="1"/>
</dbReference>
<name>A0A1S9U9C4_BACCE</name>
<dbReference type="GO" id="GO:0003700">
    <property type="term" value="F:DNA-binding transcription factor activity"/>
    <property type="evidence" value="ECO:0007669"/>
    <property type="project" value="InterPro"/>
</dbReference>
<dbReference type="GO" id="GO:0045892">
    <property type="term" value="P:negative regulation of DNA-templated transcription"/>
    <property type="evidence" value="ECO:0007669"/>
    <property type="project" value="TreeGrafter"/>
</dbReference>
<comment type="caution">
    <text evidence="5">The sequence shown here is derived from an EMBL/GenBank/DDBJ whole genome shotgun (WGS) entry which is preliminary data.</text>
</comment>
<dbReference type="SMART" id="SM00345">
    <property type="entry name" value="HTH_GNTR"/>
    <property type="match status" value="1"/>
</dbReference>
<dbReference type="CDD" id="cd07377">
    <property type="entry name" value="WHTH_GntR"/>
    <property type="match status" value="1"/>
</dbReference>
<evidence type="ECO:0000313" key="6">
    <source>
        <dbReference type="Proteomes" id="UP000191124"/>
    </source>
</evidence>
<evidence type="ECO:0000256" key="3">
    <source>
        <dbReference type="ARBA" id="ARBA00023163"/>
    </source>
</evidence>
<dbReference type="Gene3D" id="1.10.10.10">
    <property type="entry name" value="Winged helix-like DNA-binding domain superfamily/Winged helix DNA-binding domain"/>
    <property type="match status" value="1"/>
</dbReference>
<organism evidence="5 6">
    <name type="scientific">Bacillus cereus</name>
    <dbReference type="NCBI Taxonomy" id="1396"/>
    <lineage>
        <taxon>Bacteria</taxon>
        <taxon>Bacillati</taxon>
        <taxon>Bacillota</taxon>
        <taxon>Bacilli</taxon>
        <taxon>Bacillales</taxon>
        <taxon>Bacillaceae</taxon>
        <taxon>Bacillus</taxon>
        <taxon>Bacillus cereus group</taxon>
    </lineage>
</organism>
<proteinExistence type="predicted"/>
<dbReference type="GO" id="GO:0003677">
    <property type="term" value="F:DNA binding"/>
    <property type="evidence" value="ECO:0007669"/>
    <property type="project" value="UniProtKB-KW"/>
</dbReference>
<dbReference type="SUPFAM" id="SSF64288">
    <property type="entry name" value="Chorismate lyase-like"/>
    <property type="match status" value="1"/>
</dbReference>
<reference evidence="5 6" key="1">
    <citation type="submission" date="2017-01" db="EMBL/GenBank/DDBJ databases">
        <title>Bacillus cereus isolates.</title>
        <authorList>
            <person name="Beno S.M."/>
        </authorList>
    </citation>
    <scope>NUCLEOTIDE SEQUENCE [LARGE SCALE GENOMIC DNA]</scope>
    <source>
        <strain evidence="5 6">FSL M7-1219</strain>
    </source>
</reference>
<dbReference type="InterPro" id="IPR028978">
    <property type="entry name" value="Chorismate_lyase_/UTRA_dom_sf"/>
</dbReference>
<evidence type="ECO:0000256" key="2">
    <source>
        <dbReference type="ARBA" id="ARBA00023125"/>
    </source>
</evidence>
<keyword evidence="1" id="KW-0805">Transcription regulation</keyword>
<dbReference type="InterPro" id="IPR036388">
    <property type="entry name" value="WH-like_DNA-bd_sf"/>
</dbReference>
<dbReference type="FunFam" id="1.10.10.10:FF:000079">
    <property type="entry name" value="GntR family transcriptional regulator"/>
    <property type="match status" value="1"/>
</dbReference>
<dbReference type="Pfam" id="PF00392">
    <property type="entry name" value="GntR"/>
    <property type="match status" value="1"/>
</dbReference>
<dbReference type="EMBL" id="MUAL01000111">
    <property type="protein sequence ID" value="OOR18729.1"/>
    <property type="molecule type" value="Genomic_DNA"/>
</dbReference>
<accession>A0A1S9U9C4</accession>
<gene>
    <name evidence="5" type="ORF">BW892_26205</name>
</gene>
<dbReference type="InterPro" id="IPR036390">
    <property type="entry name" value="WH_DNA-bd_sf"/>
</dbReference>
<dbReference type="AlphaFoldDB" id="A0A1S9U9C4"/>